<dbReference type="EMBL" id="CP032418">
    <property type="protein sequence ID" value="AYC29003.1"/>
    <property type="molecule type" value="Genomic_DNA"/>
</dbReference>
<dbReference type="InterPro" id="IPR007396">
    <property type="entry name" value="TR_PAI2-type"/>
</dbReference>
<dbReference type="PANTHER" id="PTHR35802">
    <property type="entry name" value="PROTEASE SYNTHASE AND SPORULATION PROTEIN PAI 2"/>
    <property type="match status" value="1"/>
</dbReference>
<organism evidence="1 2">
    <name type="scientific">Paenisporosarcina cavernae</name>
    <dbReference type="NCBI Taxonomy" id="2320858"/>
    <lineage>
        <taxon>Bacteria</taxon>
        <taxon>Bacillati</taxon>
        <taxon>Bacillota</taxon>
        <taxon>Bacilli</taxon>
        <taxon>Bacillales</taxon>
        <taxon>Caryophanaceae</taxon>
        <taxon>Paenisporosarcina</taxon>
    </lineage>
</organism>
<dbReference type="RefSeq" id="WP_119882745.1">
    <property type="nucleotide sequence ID" value="NZ_CP032418.1"/>
</dbReference>
<name>A0A385YU48_9BACL</name>
<proteinExistence type="predicted"/>
<dbReference type="InterPro" id="IPR012349">
    <property type="entry name" value="Split_barrel_FMN-bd"/>
</dbReference>
<dbReference type="AlphaFoldDB" id="A0A385YU48"/>
<evidence type="ECO:0000313" key="1">
    <source>
        <dbReference type="EMBL" id="AYC29003.1"/>
    </source>
</evidence>
<evidence type="ECO:0000313" key="2">
    <source>
        <dbReference type="Proteomes" id="UP000265725"/>
    </source>
</evidence>
<protein>
    <submittedName>
        <fullName evidence="1">FMN-binding negative transcriptional regulator</fullName>
    </submittedName>
</protein>
<dbReference type="Gene3D" id="2.30.110.10">
    <property type="entry name" value="Electron Transport, Fmn-binding Protein, Chain A"/>
    <property type="match status" value="1"/>
</dbReference>
<dbReference type="Pfam" id="PF04299">
    <property type="entry name" value="FMN_bind_2"/>
    <property type="match status" value="1"/>
</dbReference>
<reference evidence="2" key="1">
    <citation type="submission" date="2018-09" db="EMBL/GenBank/DDBJ databases">
        <authorList>
            <person name="Zhu H."/>
        </authorList>
    </citation>
    <scope>NUCLEOTIDE SEQUENCE [LARGE SCALE GENOMIC DNA]</scope>
    <source>
        <strain evidence="2">K2R23-3</strain>
    </source>
</reference>
<dbReference type="PIRSF" id="PIRSF010372">
    <property type="entry name" value="PaiB"/>
    <property type="match status" value="1"/>
</dbReference>
<sequence length="196" mass="22668">MYIPKQFRVEDMEEVKRFLQEHAFATIVSSTSGRPVATHLPLQVAEKNGKLTLTGHFAYGNKQWKAWSEEEEVLVIFQGPHAYVSSSWYDHVNVPTWNYEAVHIYGIAHFLSLDELKNDLAALLEKYEHGRESAVVWNTLPEELLERELKGIKGFRIDVTKVEAAYKLSQNRHPSDYEAIQQHLLREDSEQKSSSR</sequence>
<dbReference type="KEGG" id="paek:D3873_03620"/>
<dbReference type="OrthoDB" id="9794948at2"/>
<gene>
    <name evidence="1" type="ORF">D3873_03620</name>
</gene>
<dbReference type="PANTHER" id="PTHR35802:SF1">
    <property type="entry name" value="PROTEASE SYNTHASE AND SPORULATION PROTEIN PAI 2"/>
    <property type="match status" value="1"/>
</dbReference>
<keyword evidence="2" id="KW-1185">Reference proteome</keyword>
<dbReference type="SUPFAM" id="SSF50475">
    <property type="entry name" value="FMN-binding split barrel"/>
    <property type="match status" value="1"/>
</dbReference>
<accession>A0A385YU48</accession>
<dbReference type="Proteomes" id="UP000265725">
    <property type="component" value="Chromosome"/>
</dbReference>